<dbReference type="GO" id="GO:0006352">
    <property type="term" value="P:DNA-templated transcription initiation"/>
    <property type="evidence" value="ECO:0007669"/>
    <property type="project" value="InterPro"/>
</dbReference>
<dbReference type="SUPFAM" id="SSF88659">
    <property type="entry name" value="Sigma3 and sigma4 domains of RNA polymerase sigma factors"/>
    <property type="match status" value="1"/>
</dbReference>
<dbReference type="InterPro" id="IPR013249">
    <property type="entry name" value="RNA_pol_sigma70_r4_t2"/>
</dbReference>
<dbReference type="EMBL" id="ABCS01000097">
    <property type="protein sequence ID" value="EDM75268.1"/>
    <property type="molecule type" value="Genomic_DNA"/>
</dbReference>
<dbReference type="STRING" id="391625.PPSIR1_41219"/>
<evidence type="ECO:0000259" key="7">
    <source>
        <dbReference type="Pfam" id="PF04542"/>
    </source>
</evidence>
<feature type="domain" description="RNA polymerase sigma-70 region 2" evidence="7">
    <location>
        <begin position="16"/>
        <end position="83"/>
    </location>
</feature>
<evidence type="ECO:0000256" key="2">
    <source>
        <dbReference type="ARBA" id="ARBA00023015"/>
    </source>
</evidence>
<dbReference type="InterPro" id="IPR013325">
    <property type="entry name" value="RNA_pol_sigma_r2"/>
</dbReference>
<dbReference type="PANTHER" id="PTHR43133:SF8">
    <property type="entry name" value="RNA POLYMERASE SIGMA FACTOR HI_1459-RELATED"/>
    <property type="match status" value="1"/>
</dbReference>
<evidence type="ECO:0000313" key="10">
    <source>
        <dbReference type="Proteomes" id="UP000005801"/>
    </source>
</evidence>
<accession>A6GFS1</accession>
<keyword evidence="5" id="KW-0804">Transcription</keyword>
<gene>
    <name evidence="9" type="ORF">PPSIR1_41219</name>
</gene>
<dbReference type="RefSeq" id="WP_006975561.1">
    <property type="nucleotide sequence ID" value="NZ_ABCS01000097.1"/>
</dbReference>
<dbReference type="NCBIfam" id="TIGR02937">
    <property type="entry name" value="sigma70-ECF"/>
    <property type="match status" value="1"/>
</dbReference>
<dbReference type="eggNOG" id="COG1595">
    <property type="taxonomic scope" value="Bacteria"/>
</dbReference>
<evidence type="ECO:0000256" key="6">
    <source>
        <dbReference type="SAM" id="MobiDB-lite"/>
    </source>
</evidence>
<keyword evidence="4" id="KW-0238">DNA-binding</keyword>
<evidence type="ECO:0000313" key="9">
    <source>
        <dbReference type="EMBL" id="EDM75268.1"/>
    </source>
</evidence>
<keyword evidence="10" id="KW-1185">Reference proteome</keyword>
<organism evidence="9 10">
    <name type="scientific">Plesiocystis pacifica SIR-1</name>
    <dbReference type="NCBI Taxonomy" id="391625"/>
    <lineage>
        <taxon>Bacteria</taxon>
        <taxon>Pseudomonadati</taxon>
        <taxon>Myxococcota</taxon>
        <taxon>Polyangia</taxon>
        <taxon>Nannocystales</taxon>
        <taxon>Nannocystaceae</taxon>
        <taxon>Plesiocystis</taxon>
    </lineage>
</organism>
<sequence>MPDAPPPRPAPTFEALYRQHYDFVWRSARHLGVPEAHLDDVLQETFLVAYRRLDRFERRSKASTWLFAILANVARNHARSRRRVERKLGALSQVREVRPEGGDEFESQRALASRLLAEFLVELDELPRQVFILAELEGASRKEIAAALGVNLGIVQSRLRLARERFTARFEAGSAVPQLRDALRRQPPRADRDERTRHRALIFAAVGIEELPAPSGPQPMPRGSLGKFALGLTGGLAGVAGALALFTAMSQPSAATPRALPDAVEPAPVAVDVQPESEAEITPLALEAETPDAPAPEPKAVAPGRTSAEKTPRAPADPDYARLEQGRSALVAGEAARALELVRTIDAEGPLGWARAVTEVAALCRLHEAESARSVADTWNRRSDPRSIPPRCW</sequence>
<evidence type="ECO:0000256" key="5">
    <source>
        <dbReference type="ARBA" id="ARBA00023163"/>
    </source>
</evidence>
<feature type="region of interest" description="Disordered" evidence="6">
    <location>
        <begin position="286"/>
        <end position="319"/>
    </location>
</feature>
<evidence type="ECO:0000256" key="1">
    <source>
        <dbReference type="ARBA" id="ARBA00010641"/>
    </source>
</evidence>
<dbReference type="AlphaFoldDB" id="A6GFS1"/>
<name>A6GFS1_9BACT</name>
<dbReference type="Pfam" id="PF08281">
    <property type="entry name" value="Sigma70_r4_2"/>
    <property type="match status" value="1"/>
</dbReference>
<dbReference type="Gene3D" id="1.10.1740.10">
    <property type="match status" value="1"/>
</dbReference>
<dbReference type="InterPro" id="IPR007627">
    <property type="entry name" value="RNA_pol_sigma70_r2"/>
</dbReference>
<dbReference type="Proteomes" id="UP000005801">
    <property type="component" value="Unassembled WGS sequence"/>
</dbReference>
<feature type="domain" description="RNA polymerase sigma factor 70 region 4 type 2" evidence="8">
    <location>
        <begin position="115"/>
        <end position="165"/>
    </location>
</feature>
<dbReference type="InterPro" id="IPR013324">
    <property type="entry name" value="RNA_pol_sigma_r3/r4-like"/>
</dbReference>
<dbReference type="InterPro" id="IPR039425">
    <property type="entry name" value="RNA_pol_sigma-70-like"/>
</dbReference>
<evidence type="ECO:0000256" key="4">
    <source>
        <dbReference type="ARBA" id="ARBA00023125"/>
    </source>
</evidence>
<evidence type="ECO:0000256" key="3">
    <source>
        <dbReference type="ARBA" id="ARBA00023082"/>
    </source>
</evidence>
<dbReference type="InterPro" id="IPR014284">
    <property type="entry name" value="RNA_pol_sigma-70_dom"/>
</dbReference>
<dbReference type="GO" id="GO:0016987">
    <property type="term" value="F:sigma factor activity"/>
    <property type="evidence" value="ECO:0007669"/>
    <property type="project" value="UniProtKB-KW"/>
</dbReference>
<dbReference type="SUPFAM" id="SSF88946">
    <property type="entry name" value="Sigma2 domain of RNA polymerase sigma factors"/>
    <property type="match status" value="1"/>
</dbReference>
<dbReference type="PANTHER" id="PTHR43133">
    <property type="entry name" value="RNA POLYMERASE ECF-TYPE SIGMA FACTO"/>
    <property type="match status" value="1"/>
</dbReference>
<dbReference type="Pfam" id="PF04542">
    <property type="entry name" value="Sigma70_r2"/>
    <property type="match status" value="1"/>
</dbReference>
<comment type="similarity">
    <text evidence="1">Belongs to the sigma-70 factor family. ECF subfamily.</text>
</comment>
<feature type="region of interest" description="Disordered" evidence="6">
    <location>
        <begin position="373"/>
        <end position="393"/>
    </location>
</feature>
<dbReference type="OrthoDB" id="5511424at2"/>
<keyword evidence="3" id="KW-0731">Sigma factor</keyword>
<dbReference type="InterPro" id="IPR036388">
    <property type="entry name" value="WH-like_DNA-bd_sf"/>
</dbReference>
<reference evidence="9 10" key="1">
    <citation type="submission" date="2007-06" db="EMBL/GenBank/DDBJ databases">
        <authorList>
            <person name="Shimkets L."/>
            <person name="Ferriera S."/>
            <person name="Johnson J."/>
            <person name="Kravitz S."/>
            <person name="Beeson K."/>
            <person name="Sutton G."/>
            <person name="Rogers Y.-H."/>
            <person name="Friedman R."/>
            <person name="Frazier M."/>
            <person name="Venter J.C."/>
        </authorList>
    </citation>
    <scope>NUCLEOTIDE SEQUENCE [LARGE SCALE GENOMIC DNA]</scope>
    <source>
        <strain evidence="9 10">SIR-1</strain>
    </source>
</reference>
<evidence type="ECO:0000259" key="8">
    <source>
        <dbReference type="Pfam" id="PF08281"/>
    </source>
</evidence>
<keyword evidence="2" id="KW-0805">Transcription regulation</keyword>
<comment type="caution">
    <text evidence="9">The sequence shown here is derived from an EMBL/GenBank/DDBJ whole genome shotgun (WGS) entry which is preliminary data.</text>
</comment>
<dbReference type="Gene3D" id="1.10.10.10">
    <property type="entry name" value="Winged helix-like DNA-binding domain superfamily/Winged helix DNA-binding domain"/>
    <property type="match status" value="1"/>
</dbReference>
<proteinExistence type="inferred from homology"/>
<protein>
    <submittedName>
        <fullName evidence="9">RNA polymerase ECF-type sigma factor</fullName>
    </submittedName>
</protein>
<dbReference type="GO" id="GO:0003677">
    <property type="term" value="F:DNA binding"/>
    <property type="evidence" value="ECO:0007669"/>
    <property type="project" value="UniProtKB-KW"/>
</dbReference>